<feature type="domain" description="PhoD-like phosphatase metallophosphatase" evidence="2">
    <location>
        <begin position="145"/>
        <end position="564"/>
    </location>
</feature>
<keyword evidence="1" id="KW-0732">Signal</keyword>
<dbReference type="InterPro" id="IPR006311">
    <property type="entry name" value="TAT_signal"/>
</dbReference>
<feature type="signal peptide" evidence="1">
    <location>
        <begin position="1"/>
        <end position="22"/>
    </location>
</feature>
<evidence type="ECO:0000313" key="5">
    <source>
        <dbReference type="Proteomes" id="UP000389128"/>
    </source>
</evidence>
<reference evidence="4 5" key="1">
    <citation type="submission" date="2019-01" db="EMBL/GenBank/DDBJ databases">
        <title>Zoogloea oleivorans genome sequencing and assembly.</title>
        <authorList>
            <person name="Tancsics A."/>
            <person name="Farkas M."/>
            <person name="Kriszt B."/>
            <person name="Maroti G."/>
            <person name="Horvath B."/>
        </authorList>
    </citation>
    <scope>NUCLEOTIDE SEQUENCE [LARGE SCALE GENOMIC DNA]</scope>
    <source>
        <strain evidence="4 5">Buc</strain>
    </source>
</reference>
<comment type="caution">
    <text evidence="4">The sequence shown here is derived from an EMBL/GenBank/DDBJ whole genome shotgun (WGS) entry which is preliminary data.</text>
</comment>
<dbReference type="EMBL" id="SDKK01000015">
    <property type="protein sequence ID" value="TYC54932.1"/>
    <property type="molecule type" value="Genomic_DNA"/>
</dbReference>
<organism evidence="4 5">
    <name type="scientific">Zoogloea oleivorans</name>
    <dbReference type="NCBI Taxonomy" id="1552750"/>
    <lineage>
        <taxon>Bacteria</taxon>
        <taxon>Pseudomonadati</taxon>
        <taxon>Pseudomonadota</taxon>
        <taxon>Betaproteobacteria</taxon>
        <taxon>Rhodocyclales</taxon>
        <taxon>Zoogloeaceae</taxon>
        <taxon>Zoogloea</taxon>
    </lineage>
</organism>
<proteinExistence type="predicted"/>
<feature type="chain" id="PRO_5025430754" evidence="1">
    <location>
        <begin position="23"/>
        <end position="595"/>
    </location>
</feature>
<dbReference type="InterPro" id="IPR029052">
    <property type="entry name" value="Metallo-depent_PP-like"/>
</dbReference>
<dbReference type="Gene3D" id="2.60.40.380">
    <property type="entry name" value="Purple acid phosphatase-like, N-terminal"/>
    <property type="match status" value="1"/>
</dbReference>
<dbReference type="Pfam" id="PF09423">
    <property type="entry name" value="PhoD"/>
    <property type="match status" value="1"/>
</dbReference>
<dbReference type="PROSITE" id="PS51257">
    <property type="entry name" value="PROKAR_LIPOPROTEIN"/>
    <property type="match status" value="1"/>
</dbReference>
<protein>
    <submittedName>
        <fullName evidence="4">Alkaline phosphatase</fullName>
    </submittedName>
</protein>
<dbReference type="Proteomes" id="UP000389128">
    <property type="component" value="Unassembled WGS sequence"/>
</dbReference>
<dbReference type="Gene3D" id="3.60.21.70">
    <property type="entry name" value="PhoD-like phosphatase"/>
    <property type="match status" value="1"/>
</dbReference>
<evidence type="ECO:0000313" key="4">
    <source>
        <dbReference type="EMBL" id="TYC54932.1"/>
    </source>
</evidence>
<evidence type="ECO:0000259" key="3">
    <source>
        <dbReference type="Pfam" id="PF16655"/>
    </source>
</evidence>
<dbReference type="PROSITE" id="PS51318">
    <property type="entry name" value="TAT"/>
    <property type="match status" value="1"/>
</dbReference>
<feature type="domain" description="Phospholipase D N-terminal" evidence="3">
    <location>
        <begin position="45"/>
        <end position="134"/>
    </location>
</feature>
<keyword evidence="5" id="KW-1185">Reference proteome</keyword>
<dbReference type="AlphaFoldDB" id="A0A6C2CNI2"/>
<sequence>MSQNKQRRQFIVKTASALTAVAAGSLLTACGSSGSSPRASEFRYGVASGDPLADRVILWSHARIPGSTEAVGLSWQVARDAGFGSIVSSGRATASQDSGFTVKVDATGLSAGTRYFYRFIDDAGVVSTVGSTRTLPGSEVSTVKFAVFSCALYSAGYFHAYDAAAKSDAEYAIHLGDYIYEYGADPAKFGNADAVALNRVTAPANDIVTLEDYRTRYALYRADASLQAVHARMPFITIWDDHEFADNAYTSSANNHDSATQGDWTTRKNIAARVYHEWLPIRTDASGNPLKIYRRFDFGKLLTLHMLDTRIEGRDRQYDSYGDADGGIARYVAGLTSGSDAGRRMVSATQQNWLTDGIGNSTATWQFLGNQDIMARMWLPASVLQAQNTAFVSPTADNQAAVGTAINDYLTAKATRAAAGNAALTPTQAALLNPTINPGIPYNLDAWDGYPLQREAILQTVKAQGKKLVTLSGDSHNAWFANVTTLAGDKVGVEFATASVTAPGFEAIGLGALASALDGSALVPQLGNAAIGAGLGLVNDLNYADTIRRGYLQVTVTNAEVKGEYVFVDNVKNSSYSAVVGKTVTVTAAGATSYA</sequence>
<dbReference type="CDD" id="cd07389">
    <property type="entry name" value="MPP_PhoD"/>
    <property type="match status" value="1"/>
</dbReference>
<dbReference type="RefSeq" id="WP_148580064.1">
    <property type="nucleotide sequence ID" value="NZ_SDKK01000015.1"/>
</dbReference>
<dbReference type="InterPro" id="IPR032093">
    <property type="entry name" value="PhoD_N"/>
</dbReference>
<dbReference type="PANTHER" id="PTHR43606:SF2">
    <property type="entry name" value="ALKALINE PHOSPHATASE FAMILY PROTEIN (AFU_ORTHOLOGUE AFUA_5G03860)"/>
    <property type="match status" value="1"/>
</dbReference>
<evidence type="ECO:0000256" key="1">
    <source>
        <dbReference type="SAM" id="SignalP"/>
    </source>
</evidence>
<gene>
    <name evidence="4" type="ORF">ETQ85_15880</name>
</gene>
<evidence type="ECO:0000259" key="2">
    <source>
        <dbReference type="Pfam" id="PF09423"/>
    </source>
</evidence>
<name>A0A6C2CNI2_9RHOO</name>
<dbReference type="OrthoDB" id="327733at2"/>
<accession>A0A6C2CNI2</accession>
<dbReference type="SUPFAM" id="SSF56300">
    <property type="entry name" value="Metallo-dependent phosphatases"/>
    <property type="match status" value="1"/>
</dbReference>
<dbReference type="InterPro" id="IPR038607">
    <property type="entry name" value="PhoD-like_sf"/>
</dbReference>
<dbReference type="InterPro" id="IPR018946">
    <property type="entry name" value="PhoD-like_MPP"/>
</dbReference>
<dbReference type="InterPro" id="IPR052900">
    <property type="entry name" value="Phospholipid_Metab_Enz"/>
</dbReference>
<dbReference type="PANTHER" id="PTHR43606">
    <property type="entry name" value="PHOSPHATASE, PUTATIVE (AFU_ORTHOLOGUE AFUA_6G08710)-RELATED"/>
    <property type="match status" value="1"/>
</dbReference>
<dbReference type="Pfam" id="PF16655">
    <property type="entry name" value="PhoD_N"/>
    <property type="match status" value="1"/>
</dbReference>